<gene>
    <name evidence="1" type="ORF">ST47_g77</name>
</gene>
<comment type="caution">
    <text evidence="1">The sequence shown here is derived from an EMBL/GenBank/DDBJ whole genome shotgun (WGS) entry which is preliminary data.</text>
</comment>
<name>A0A163MJW5_DIDRA</name>
<evidence type="ECO:0000313" key="1">
    <source>
        <dbReference type="EMBL" id="KZM28782.1"/>
    </source>
</evidence>
<dbReference type="EMBL" id="JYNV01000002">
    <property type="protein sequence ID" value="KZM28782.1"/>
    <property type="molecule type" value="Genomic_DNA"/>
</dbReference>
<accession>A0A163MJW5</accession>
<evidence type="ECO:0000313" key="2">
    <source>
        <dbReference type="Proteomes" id="UP000076837"/>
    </source>
</evidence>
<sequence length="127" mass="14841">MVKVDYVVQVIHFALRLLVTECHPAFLPVNRMEQWRYKPTSTPGEAIHKRPGRFGVHSELNQLSVLIMWSLPKVCRYEERIITVDPAPRRRHTRFSPNEIASETMPAQVLYKLRSLETCKELVLKCI</sequence>
<dbReference type="Proteomes" id="UP000076837">
    <property type="component" value="Unassembled WGS sequence"/>
</dbReference>
<reference evidence="1 2" key="1">
    <citation type="journal article" date="2016" name="Sci. Rep.">
        <title>Draft genome sequencing and secretome analysis of fungal phytopathogen Ascochyta rabiei provides insight into the necrotrophic effector repertoire.</title>
        <authorList>
            <person name="Verma S."/>
            <person name="Gazara R.K."/>
            <person name="Nizam S."/>
            <person name="Parween S."/>
            <person name="Chattopadhyay D."/>
            <person name="Verma P.K."/>
        </authorList>
    </citation>
    <scope>NUCLEOTIDE SEQUENCE [LARGE SCALE GENOMIC DNA]</scope>
    <source>
        <strain evidence="1 2">ArDII</strain>
    </source>
</reference>
<organism evidence="1 2">
    <name type="scientific">Didymella rabiei</name>
    <name type="common">Chickpea ascochyta blight fungus</name>
    <name type="synonym">Mycosphaerella rabiei</name>
    <dbReference type="NCBI Taxonomy" id="5454"/>
    <lineage>
        <taxon>Eukaryota</taxon>
        <taxon>Fungi</taxon>
        <taxon>Dikarya</taxon>
        <taxon>Ascomycota</taxon>
        <taxon>Pezizomycotina</taxon>
        <taxon>Dothideomycetes</taxon>
        <taxon>Pleosporomycetidae</taxon>
        <taxon>Pleosporales</taxon>
        <taxon>Pleosporineae</taxon>
        <taxon>Didymellaceae</taxon>
        <taxon>Ascochyta</taxon>
    </lineage>
</organism>
<dbReference type="AlphaFoldDB" id="A0A163MJW5"/>
<protein>
    <submittedName>
        <fullName evidence="1">Uncharacterized protein</fullName>
    </submittedName>
</protein>
<keyword evidence="2" id="KW-1185">Reference proteome</keyword>
<proteinExistence type="predicted"/>